<proteinExistence type="predicted"/>
<evidence type="ECO:0000256" key="2">
    <source>
        <dbReference type="SAM" id="Phobius"/>
    </source>
</evidence>
<dbReference type="WBParaSite" id="ACAC_0000530801-mRNA-1">
    <property type="protein sequence ID" value="ACAC_0000530801-mRNA-1"/>
    <property type="gene ID" value="ACAC_0000530801"/>
</dbReference>
<keyword evidence="2" id="KW-1133">Transmembrane helix</keyword>
<evidence type="ECO:0000256" key="3">
    <source>
        <dbReference type="SAM" id="SignalP"/>
    </source>
</evidence>
<name>A0A0K0D5G3_ANGCA</name>
<feature type="signal peptide" evidence="3">
    <location>
        <begin position="1"/>
        <end position="21"/>
    </location>
</feature>
<feature type="transmembrane region" description="Helical" evidence="2">
    <location>
        <begin position="156"/>
        <end position="176"/>
    </location>
</feature>
<evidence type="ECO:0000256" key="1">
    <source>
        <dbReference type="SAM" id="MobiDB-lite"/>
    </source>
</evidence>
<sequence length="238" mass="26185">MSCLIFYTLGIDLALFIVIACTQFQNSACSSEHSSCVYSTSKSSTSNDDIETAGAQQQDVGPAEAQPLARSPTSPSDGGGGVGVVATHSDRATMLRRCCAALLLLVSLLSRTDADERAEVDIRVSGACSPGKPQLIHSVAREFSPTAISFRFVHRFYIFLCFSLIFDFYSFGDIFVRRRHLLGQISPKLTNFLLYDVLRSLLACGKRKHPFDKLRLKSNGERCCRTITFVKLAVLVTR</sequence>
<evidence type="ECO:0000313" key="5">
    <source>
        <dbReference type="WBParaSite" id="ACAC_0000530801-mRNA-1"/>
    </source>
</evidence>
<feature type="chain" id="PRO_5005326532" evidence="3">
    <location>
        <begin position="22"/>
        <end position="238"/>
    </location>
</feature>
<keyword evidence="2" id="KW-0472">Membrane</keyword>
<reference evidence="5" key="2">
    <citation type="submission" date="2017-02" db="UniProtKB">
        <authorList>
            <consortium name="WormBaseParasite"/>
        </authorList>
    </citation>
    <scope>IDENTIFICATION</scope>
</reference>
<organism evidence="4 5">
    <name type="scientific">Angiostrongylus cantonensis</name>
    <name type="common">Rat lungworm</name>
    <dbReference type="NCBI Taxonomy" id="6313"/>
    <lineage>
        <taxon>Eukaryota</taxon>
        <taxon>Metazoa</taxon>
        <taxon>Ecdysozoa</taxon>
        <taxon>Nematoda</taxon>
        <taxon>Chromadorea</taxon>
        <taxon>Rhabditida</taxon>
        <taxon>Rhabditina</taxon>
        <taxon>Rhabditomorpha</taxon>
        <taxon>Strongyloidea</taxon>
        <taxon>Metastrongylidae</taxon>
        <taxon>Angiostrongylus</taxon>
    </lineage>
</organism>
<keyword evidence="4" id="KW-1185">Reference proteome</keyword>
<dbReference type="AlphaFoldDB" id="A0A0K0D5G3"/>
<feature type="region of interest" description="Disordered" evidence="1">
    <location>
        <begin position="47"/>
        <end position="82"/>
    </location>
</feature>
<keyword evidence="2" id="KW-0812">Transmembrane</keyword>
<accession>A0A0K0D5G3</accession>
<reference evidence="4" key="1">
    <citation type="submission" date="2012-09" db="EMBL/GenBank/DDBJ databases">
        <authorList>
            <person name="Martin A.A."/>
        </authorList>
    </citation>
    <scope>NUCLEOTIDE SEQUENCE</scope>
</reference>
<dbReference type="Proteomes" id="UP000035642">
    <property type="component" value="Unassembled WGS sequence"/>
</dbReference>
<protein>
    <submittedName>
        <fullName evidence="5">Secreted protein</fullName>
    </submittedName>
</protein>
<keyword evidence="3" id="KW-0732">Signal</keyword>
<evidence type="ECO:0000313" key="4">
    <source>
        <dbReference type="Proteomes" id="UP000035642"/>
    </source>
</evidence>